<protein>
    <submittedName>
        <fullName evidence="2">Uncharacterized protein</fullName>
    </submittedName>
</protein>
<accession>A0A3N4IKQ4</accession>
<gene>
    <name evidence="2" type="ORF">BJ508DRAFT_337631</name>
</gene>
<keyword evidence="3" id="KW-1185">Reference proteome</keyword>
<reference evidence="2 3" key="1">
    <citation type="journal article" date="2018" name="Nat. Ecol. Evol.">
        <title>Pezizomycetes genomes reveal the molecular basis of ectomycorrhizal truffle lifestyle.</title>
        <authorList>
            <person name="Murat C."/>
            <person name="Payen T."/>
            <person name="Noel B."/>
            <person name="Kuo A."/>
            <person name="Morin E."/>
            <person name="Chen J."/>
            <person name="Kohler A."/>
            <person name="Krizsan K."/>
            <person name="Balestrini R."/>
            <person name="Da Silva C."/>
            <person name="Montanini B."/>
            <person name="Hainaut M."/>
            <person name="Levati E."/>
            <person name="Barry K.W."/>
            <person name="Belfiori B."/>
            <person name="Cichocki N."/>
            <person name="Clum A."/>
            <person name="Dockter R.B."/>
            <person name="Fauchery L."/>
            <person name="Guy J."/>
            <person name="Iotti M."/>
            <person name="Le Tacon F."/>
            <person name="Lindquist E.A."/>
            <person name="Lipzen A."/>
            <person name="Malagnac F."/>
            <person name="Mello A."/>
            <person name="Molinier V."/>
            <person name="Miyauchi S."/>
            <person name="Poulain J."/>
            <person name="Riccioni C."/>
            <person name="Rubini A."/>
            <person name="Sitrit Y."/>
            <person name="Splivallo R."/>
            <person name="Traeger S."/>
            <person name="Wang M."/>
            <person name="Zifcakova L."/>
            <person name="Wipf D."/>
            <person name="Zambonelli A."/>
            <person name="Paolocci F."/>
            <person name="Nowrousian M."/>
            <person name="Ottonello S."/>
            <person name="Baldrian P."/>
            <person name="Spatafora J.W."/>
            <person name="Henrissat B."/>
            <person name="Nagy L.G."/>
            <person name="Aury J.M."/>
            <person name="Wincker P."/>
            <person name="Grigoriev I.V."/>
            <person name="Bonfante P."/>
            <person name="Martin F.M."/>
        </authorList>
    </citation>
    <scope>NUCLEOTIDE SEQUENCE [LARGE SCALE GENOMIC DNA]</scope>
    <source>
        <strain evidence="2 3">RN42</strain>
    </source>
</reference>
<feature type="compositionally biased region" description="Basic and acidic residues" evidence="1">
    <location>
        <begin position="106"/>
        <end position="143"/>
    </location>
</feature>
<organism evidence="2 3">
    <name type="scientific">Ascobolus immersus RN42</name>
    <dbReference type="NCBI Taxonomy" id="1160509"/>
    <lineage>
        <taxon>Eukaryota</taxon>
        <taxon>Fungi</taxon>
        <taxon>Dikarya</taxon>
        <taxon>Ascomycota</taxon>
        <taxon>Pezizomycotina</taxon>
        <taxon>Pezizomycetes</taxon>
        <taxon>Pezizales</taxon>
        <taxon>Ascobolaceae</taxon>
        <taxon>Ascobolus</taxon>
    </lineage>
</organism>
<evidence type="ECO:0000313" key="2">
    <source>
        <dbReference type="EMBL" id="RPA85278.1"/>
    </source>
</evidence>
<dbReference type="EMBL" id="ML119654">
    <property type="protein sequence ID" value="RPA85278.1"/>
    <property type="molecule type" value="Genomic_DNA"/>
</dbReference>
<feature type="compositionally biased region" description="Basic residues" evidence="1">
    <location>
        <begin position="144"/>
        <end position="158"/>
    </location>
</feature>
<name>A0A3N4IKQ4_ASCIM</name>
<feature type="region of interest" description="Disordered" evidence="1">
    <location>
        <begin position="76"/>
        <end position="158"/>
    </location>
</feature>
<evidence type="ECO:0000313" key="3">
    <source>
        <dbReference type="Proteomes" id="UP000275078"/>
    </source>
</evidence>
<sequence>MQVYCPKWRGRVAAIALGLDSGAGRETSSLDTPDSLVTVQTRPSFLQPTREEGPPADEATDIMSKKCIHTYLNAQYLPTQEKNNRKHKREQAKLKPPSGPTPYNAKDSRQQTRIDLACSKDRSEEHTYAQTRKKERDPTLDARSRRRRRQHRKQSQKI</sequence>
<evidence type="ECO:0000256" key="1">
    <source>
        <dbReference type="SAM" id="MobiDB-lite"/>
    </source>
</evidence>
<dbReference type="Proteomes" id="UP000275078">
    <property type="component" value="Unassembled WGS sequence"/>
</dbReference>
<dbReference type="AlphaFoldDB" id="A0A3N4IKQ4"/>
<proteinExistence type="predicted"/>